<evidence type="ECO:0000313" key="3">
    <source>
        <dbReference type="Proteomes" id="UP001434883"/>
    </source>
</evidence>
<comment type="caution">
    <text evidence="2">The sequence shown here is derived from an EMBL/GenBank/DDBJ whole genome shotgun (WGS) entry which is preliminary data.</text>
</comment>
<dbReference type="EMBL" id="JAHRIN010048659">
    <property type="protein sequence ID" value="MEQ2208132.1"/>
    <property type="molecule type" value="Genomic_DNA"/>
</dbReference>
<dbReference type="Proteomes" id="UP001434883">
    <property type="component" value="Unassembled WGS sequence"/>
</dbReference>
<name>A0ABV0RKZ8_9TELE</name>
<dbReference type="InterPro" id="IPR016187">
    <property type="entry name" value="CTDL_fold"/>
</dbReference>
<dbReference type="Gene3D" id="3.10.100.10">
    <property type="entry name" value="Mannose-Binding Protein A, subunit A"/>
    <property type="match status" value="1"/>
</dbReference>
<sequence>MSVELTSCFRRAWIGLYDDVNSWRWSMSDSNFYQHEEKEFRNWKSGEPNNEYSVERCQAMTSDGLWNDVPCSLIFRPVCFDVT</sequence>
<dbReference type="Pfam" id="PF00059">
    <property type="entry name" value="Lectin_C"/>
    <property type="match status" value="1"/>
</dbReference>
<evidence type="ECO:0000313" key="2">
    <source>
        <dbReference type="EMBL" id="MEQ2208132.1"/>
    </source>
</evidence>
<proteinExistence type="predicted"/>
<evidence type="ECO:0000259" key="1">
    <source>
        <dbReference type="PROSITE" id="PS50041"/>
    </source>
</evidence>
<dbReference type="SUPFAM" id="SSF56436">
    <property type="entry name" value="C-type lectin-like"/>
    <property type="match status" value="1"/>
</dbReference>
<gene>
    <name evidence="2" type="ORF">XENOCAPTIV_026572</name>
</gene>
<dbReference type="PANTHER" id="PTHR45784">
    <property type="entry name" value="C-TYPE LECTIN DOMAIN FAMILY 20 MEMBER A-RELATED"/>
    <property type="match status" value="1"/>
</dbReference>
<dbReference type="PANTHER" id="PTHR45784:SF3">
    <property type="entry name" value="C-TYPE LECTIN DOMAIN FAMILY 4 MEMBER K-LIKE-RELATED"/>
    <property type="match status" value="1"/>
</dbReference>
<dbReference type="InterPro" id="IPR016186">
    <property type="entry name" value="C-type_lectin-like/link_sf"/>
</dbReference>
<protein>
    <recommendedName>
        <fullName evidence="1">C-type lectin domain-containing protein</fullName>
    </recommendedName>
</protein>
<organism evidence="2 3">
    <name type="scientific">Xenoophorus captivus</name>
    <dbReference type="NCBI Taxonomy" id="1517983"/>
    <lineage>
        <taxon>Eukaryota</taxon>
        <taxon>Metazoa</taxon>
        <taxon>Chordata</taxon>
        <taxon>Craniata</taxon>
        <taxon>Vertebrata</taxon>
        <taxon>Euteleostomi</taxon>
        <taxon>Actinopterygii</taxon>
        <taxon>Neopterygii</taxon>
        <taxon>Teleostei</taxon>
        <taxon>Neoteleostei</taxon>
        <taxon>Acanthomorphata</taxon>
        <taxon>Ovalentaria</taxon>
        <taxon>Atherinomorphae</taxon>
        <taxon>Cyprinodontiformes</taxon>
        <taxon>Goodeidae</taxon>
        <taxon>Xenoophorus</taxon>
    </lineage>
</organism>
<reference evidence="2 3" key="1">
    <citation type="submission" date="2021-06" db="EMBL/GenBank/DDBJ databases">
        <authorList>
            <person name="Palmer J.M."/>
        </authorList>
    </citation>
    <scope>NUCLEOTIDE SEQUENCE [LARGE SCALE GENOMIC DNA]</scope>
    <source>
        <strain evidence="2 3">XC_2019</strain>
        <tissue evidence="2">Muscle</tissue>
    </source>
</reference>
<accession>A0ABV0RKZ8</accession>
<feature type="domain" description="C-type lectin" evidence="1">
    <location>
        <begin position="13"/>
        <end position="80"/>
    </location>
</feature>
<feature type="non-terminal residue" evidence="2">
    <location>
        <position position="83"/>
    </location>
</feature>
<dbReference type="PROSITE" id="PS50041">
    <property type="entry name" value="C_TYPE_LECTIN_2"/>
    <property type="match status" value="1"/>
</dbReference>
<dbReference type="InterPro" id="IPR001304">
    <property type="entry name" value="C-type_lectin-like"/>
</dbReference>
<keyword evidence="3" id="KW-1185">Reference proteome</keyword>